<dbReference type="GO" id="GO:0005829">
    <property type="term" value="C:cytosol"/>
    <property type="evidence" value="ECO:0007669"/>
    <property type="project" value="TreeGrafter"/>
</dbReference>
<dbReference type="CDD" id="cd03791">
    <property type="entry name" value="GT5_Glycogen_synthase_DULL1-like"/>
    <property type="match status" value="1"/>
</dbReference>
<dbReference type="EC" id="2.4.1.21" evidence="8"/>
<name>A0A2S8SBX6_9RHOB</name>
<evidence type="ECO:0000256" key="6">
    <source>
        <dbReference type="ARBA" id="ARBA00022679"/>
    </source>
</evidence>
<comment type="pathway">
    <text evidence="3 8">Glycan biosynthesis; glycogen biosynthesis.</text>
</comment>
<comment type="similarity">
    <text evidence="4 8">Belongs to the glycosyltransferase 1 family. Bacterial/plant glycogen synthase subfamily.</text>
</comment>
<keyword evidence="7 8" id="KW-0320">Glycogen biosynthesis</keyword>
<dbReference type="InterPro" id="IPR011835">
    <property type="entry name" value="GS/SS"/>
</dbReference>
<dbReference type="GO" id="GO:0009011">
    <property type="term" value="F:alpha-1,4-glucan glucosyltransferase (ADP-glucose donor) activity"/>
    <property type="evidence" value="ECO:0007669"/>
    <property type="project" value="UniProtKB-UniRule"/>
</dbReference>
<comment type="function">
    <text evidence="2 8">Synthesizes alpha-1,4-glucan chains using ADP-glucose.</text>
</comment>
<proteinExistence type="inferred from homology"/>
<dbReference type="Gene3D" id="3.40.50.2000">
    <property type="entry name" value="Glycogen Phosphorylase B"/>
    <property type="match status" value="2"/>
</dbReference>
<comment type="caution">
    <text evidence="11">The sequence shown here is derived from an EMBL/GenBank/DDBJ whole genome shotgun (WGS) entry which is preliminary data.</text>
</comment>
<evidence type="ECO:0000259" key="10">
    <source>
        <dbReference type="Pfam" id="PF08323"/>
    </source>
</evidence>
<dbReference type="AlphaFoldDB" id="A0A2S8SBX6"/>
<dbReference type="GO" id="GO:0004373">
    <property type="term" value="F:alpha-1,4-glucan glucosyltransferase (UDP-glucose donor) activity"/>
    <property type="evidence" value="ECO:0007669"/>
    <property type="project" value="InterPro"/>
</dbReference>
<dbReference type="EMBL" id="PVEP01000001">
    <property type="protein sequence ID" value="PQV58292.1"/>
    <property type="molecule type" value="Genomic_DNA"/>
</dbReference>
<reference evidence="11 12" key="1">
    <citation type="submission" date="2018-02" db="EMBL/GenBank/DDBJ databases">
        <title>Genomic Encyclopedia of Archaeal and Bacterial Type Strains, Phase II (KMG-II): from individual species to whole genera.</title>
        <authorList>
            <person name="Goeker M."/>
        </authorList>
    </citation>
    <scope>NUCLEOTIDE SEQUENCE [LARGE SCALE GENOMIC DNA]</scope>
    <source>
        <strain evidence="11 12">DSM 18921</strain>
    </source>
</reference>
<dbReference type="HAMAP" id="MF_00484">
    <property type="entry name" value="Glycogen_synth"/>
    <property type="match status" value="1"/>
</dbReference>
<evidence type="ECO:0000256" key="4">
    <source>
        <dbReference type="ARBA" id="ARBA00010281"/>
    </source>
</evidence>
<evidence type="ECO:0000313" key="11">
    <source>
        <dbReference type="EMBL" id="PQV58292.1"/>
    </source>
</evidence>
<dbReference type="Pfam" id="PF00534">
    <property type="entry name" value="Glycos_transf_1"/>
    <property type="match status" value="1"/>
</dbReference>
<dbReference type="SUPFAM" id="SSF53756">
    <property type="entry name" value="UDP-Glycosyltransferase/glycogen phosphorylase"/>
    <property type="match status" value="1"/>
</dbReference>
<evidence type="ECO:0000256" key="3">
    <source>
        <dbReference type="ARBA" id="ARBA00004964"/>
    </source>
</evidence>
<evidence type="ECO:0000256" key="5">
    <source>
        <dbReference type="ARBA" id="ARBA00022676"/>
    </source>
</evidence>
<sequence length="480" mass="50440">MAGAARVLSVASEAVPLVKTGGLADVAGALPAALAGQGWDMRVLLPAYRGLADRLTGPQTIWRDADLFGGKARVLKGTLGGVMFLLLDAAHLFDRAGGPYSDAGRDHPDNAERFAALSWAAAELARGQGTDGWSPAILHAHDWQAGLAPAYLRYGPEVPVRTVMTVHNIAFQGIAPADKLAGLRLPGWTYSADRVEYFGNISTLKAGLVTADAITTVSPTYAEELRRPDYGLGLEGVIASRARDLHGILNGVDLAVWSPERDPAIIPYSAKSLKGKAENRAALAAEFGLSPADGPLAIVVSRLTDQKGIDLLAEVLPEFISAGGSLAVLGAGDPALEAAMRQAAERWPGRVGVRIGYDEALAHRMFGGGDAVLVPSRFEPCGLTQMYGLRYGTIPVVAATGGLNDTVIGATPASLSARAATGVSFHPVDKTAFAGALRQVSRLYADRSGWTSLMKRAMKAEVGWEAPAARYADLYRSLLP</sequence>
<dbReference type="Proteomes" id="UP000238338">
    <property type="component" value="Unassembled WGS sequence"/>
</dbReference>
<keyword evidence="6 8" id="KW-0808">Transferase</keyword>
<feature type="binding site" evidence="8">
    <location>
        <position position="19"/>
    </location>
    <ligand>
        <name>ADP-alpha-D-glucose</name>
        <dbReference type="ChEBI" id="CHEBI:57498"/>
    </ligand>
</feature>
<dbReference type="PANTHER" id="PTHR45825">
    <property type="entry name" value="GRANULE-BOUND STARCH SYNTHASE 1, CHLOROPLASTIC/AMYLOPLASTIC"/>
    <property type="match status" value="1"/>
</dbReference>
<evidence type="ECO:0000256" key="2">
    <source>
        <dbReference type="ARBA" id="ARBA00002764"/>
    </source>
</evidence>
<keyword evidence="12" id="KW-1185">Reference proteome</keyword>
<dbReference type="GO" id="GO:0005978">
    <property type="term" value="P:glycogen biosynthetic process"/>
    <property type="evidence" value="ECO:0007669"/>
    <property type="project" value="UniProtKB-UniRule"/>
</dbReference>
<dbReference type="PANTHER" id="PTHR45825:SF11">
    <property type="entry name" value="ALPHA AMYLASE DOMAIN-CONTAINING PROTEIN"/>
    <property type="match status" value="1"/>
</dbReference>
<keyword evidence="5 8" id="KW-0328">Glycosyltransferase</keyword>
<evidence type="ECO:0000256" key="1">
    <source>
        <dbReference type="ARBA" id="ARBA00001478"/>
    </source>
</evidence>
<evidence type="ECO:0000256" key="7">
    <source>
        <dbReference type="ARBA" id="ARBA00023056"/>
    </source>
</evidence>
<accession>A0A2S8SBX6</accession>
<feature type="domain" description="Starch synthase catalytic" evidence="10">
    <location>
        <begin position="6"/>
        <end position="239"/>
    </location>
</feature>
<comment type="catalytic activity">
    <reaction evidence="1 8">
        <text>[(1-&gt;4)-alpha-D-glucosyl](n) + ADP-alpha-D-glucose = [(1-&gt;4)-alpha-D-glucosyl](n+1) + ADP + H(+)</text>
        <dbReference type="Rhea" id="RHEA:18189"/>
        <dbReference type="Rhea" id="RHEA-COMP:9584"/>
        <dbReference type="Rhea" id="RHEA-COMP:9587"/>
        <dbReference type="ChEBI" id="CHEBI:15378"/>
        <dbReference type="ChEBI" id="CHEBI:15444"/>
        <dbReference type="ChEBI" id="CHEBI:57498"/>
        <dbReference type="ChEBI" id="CHEBI:456216"/>
        <dbReference type="EC" id="2.4.1.21"/>
    </reaction>
</comment>
<dbReference type="OrthoDB" id="9808590at2"/>
<feature type="domain" description="Glycosyl transferase family 1" evidence="9">
    <location>
        <begin position="290"/>
        <end position="442"/>
    </location>
</feature>
<dbReference type="Pfam" id="PF08323">
    <property type="entry name" value="Glyco_transf_5"/>
    <property type="match status" value="1"/>
</dbReference>
<evidence type="ECO:0000256" key="8">
    <source>
        <dbReference type="HAMAP-Rule" id="MF_00484"/>
    </source>
</evidence>
<evidence type="ECO:0000313" key="12">
    <source>
        <dbReference type="Proteomes" id="UP000238338"/>
    </source>
</evidence>
<dbReference type="InterPro" id="IPR013534">
    <property type="entry name" value="Starch_synth_cat_dom"/>
</dbReference>
<dbReference type="RefSeq" id="WP_105512591.1">
    <property type="nucleotide sequence ID" value="NZ_PVEP01000001.1"/>
</dbReference>
<gene>
    <name evidence="8" type="primary">glgA</name>
    <name evidence="11" type="ORF">LX70_00101</name>
</gene>
<organism evidence="11 12">
    <name type="scientific">Albidovulum denitrificans</name>
    <dbReference type="NCBI Taxonomy" id="404881"/>
    <lineage>
        <taxon>Bacteria</taxon>
        <taxon>Pseudomonadati</taxon>
        <taxon>Pseudomonadota</taxon>
        <taxon>Alphaproteobacteria</taxon>
        <taxon>Rhodobacterales</taxon>
        <taxon>Paracoccaceae</taxon>
        <taxon>Albidovulum</taxon>
    </lineage>
</organism>
<dbReference type="InterPro" id="IPR001296">
    <property type="entry name" value="Glyco_trans_1"/>
</dbReference>
<protein>
    <recommendedName>
        <fullName evidence="8">Glycogen synthase</fullName>
        <ecNumber evidence="8">2.4.1.21</ecNumber>
    </recommendedName>
    <alternativeName>
        <fullName evidence="8">Starch [bacterial glycogen] synthase</fullName>
    </alternativeName>
</protein>
<dbReference type="UniPathway" id="UPA00164"/>
<evidence type="ECO:0000259" key="9">
    <source>
        <dbReference type="Pfam" id="PF00534"/>
    </source>
</evidence>